<gene>
    <name evidence="2" type="ORF">DRW48_04140</name>
</gene>
<sequence>MTNRMFTARQIITMDPARPAADRVLVSPEGLILAVGDANEMADWGRYDIDDSFADAVLMPGLVEGHAHLMEGAVWKHLYLGHYDRVQPDGSIAHGAPTREALIERLKEWALAHPQGPLIAWGFDPLFIEGPRPTRRDLDAAVSDRPVVILHSNMHLLTANTAALSMAGYDDATDVPGVLKDKDGSLHGELHEMGAMYPVMRRVGASFRDLSISNGGLWNFARSAMRAGVTTSTDLVSELSDDQLALLSRVTADPAYPVRIVPMLAAHTLPPDELVERALWLAAQGHDRLRLGGVKIVTDGSIQGFTAQLRWPGYYRGDDNGFWNIGPEALGLLAAKLHAGGVQMHIHVNGDAASAAALDAIEAALPSRNWPDHRHTLQHCQMADAAQFRRMGRLGCCANLFANHLYYFGDKHYEVTVGPDRATRMNACRTALNHGVPLAIHSDAPITPLAPLFTAWCAETRQTEGGRVLGESERLTREEALYAVTLGAAYTLRLDGEVGSIEVGKRADFAVLEDDPLTISSLRDVRVRATVLGGRPTQAQAA</sequence>
<organism evidence="2 3">
    <name type="scientific">Paracoccus suum</name>
    <dbReference type="NCBI Taxonomy" id="2259340"/>
    <lineage>
        <taxon>Bacteria</taxon>
        <taxon>Pseudomonadati</taxon>
        <taxon>Pseudomonadota</taxon>
        <taxon>Alphaproteobacteria</taxon>
        <taxon>Rhodobacterales</taxon>
        <taxon>Paracoccaceae</taxon>
        <taxon>Paracoccus</taxon>
    </lineage>
</organism>
<dbReference type="InterPro" id="IPR033932">
    <property type="entry name" value="YtcJ-like"/>
</dbReference>
<dbReference type="CDD" id="cd01300">
    <property type="entry name" value="YtcJ_like"/>
    <property type="match status" value="1"/>
</dbReference>
<dbReference type="GO" id="GO:0016810">
    <property type="term" value="F:hydrolase activity, acting on carbon-nitrogen (but not peptide) bonds"/>
    <property type="evidence" value="ECO:0007669"/>
    <property type="project" value="InterPro"/>
</dbReference>
<reference evidence="3" key="1">
    <citation type="submission" date="2018-07" db="EMBL/GenBank/DDBJ databases">
        <title>Genome sequencing of Paracoccus sp. SC2-6.</title>
        <authorList>
            <person name="Heo J."/>
            <person name="Kim S.-J."/>
            <person name="Kwon S.-W."/>
        </authorList>
    </citation>
    <scope>NUCLEOTIDE SEQUENCE [LARGE SCALE GENOMIC DNA]</scope>
    <source>
        <strain evidence="3">SC2-6</strain>
    </source>
</reference>
<evidence type="ECO:0000313" key="3">
    <source>
        <dbReference type="Proteomes" id="UP000252023"/>
    </source>
</evidence>
<dbReference type="InterPro" id="IPR013108">
    <property type="entry name" value="Amidohydro_3"/>
</dbReference>
<keyword evidence="2" id="KW-0378">Hydrolase</keyword>
<dbReference type="InterPro" id="IPR011059">
    <property type="entry name" value="Metal-dep_hydrolase_composite"/>
</dbReference>
<dbReference type="SUPFAM" id="SSF51556">
    <property type="entry name" value="Metallo-dependent hydrolases"/>
    <property type="match status" value="1"/>
</dbReference>
<dbReference type="OrthoDB" id="9811399at2"/>
<dbReference type="Proteomes" id="UP000252023">
    <property type="component" value="Chromosome"/>
</dbReference>
<evidence type="ECO:0000259" key="1">
    <source>
        <dbReference type="Pfam" id="PF07969"/>
    </source>
</evidence>
<dbReference type="InterPro" id="IPR032466">
    <property type="entry name" value="Metal_Hydrolase"/>
</dbReference>
<accession>A0A344PHY7</accession>
<keyword evidence="3" id="KW-1185">Reference proteome</keyword>
<feature type="domain" description="Amidohydrolase 3" evidence="1">
    <location>
        <begin position="56"/>
        <end position="537"/>
    </location>
</feature>
<name>A0A344PHY7_9RHOB</name>
<protein>
    <submittedName>
        <fullName evidence="2">Amidohydrolase</fullName>
    </submittedName>
</protein>
<dbReference type="SUPFAM" id="SSF51338">
    <property type="entry name" value="Composite domain of metallo-dependent hydrolases"/>
    <property type="match status" value="1"/>
</dbReference>
<dbReference type="Gene3D" id="2.30.40.10">
    <property type="entry name" value="Urease, subunit C, domain 1"/>
    <property type="match status" value="1"/>
</dbReference>
<dbReference type="EMBL" id="CP030918">
    <property type="protein sequence ID" value="AXC48992.1"/>
    <property type="molecule type" value="Genomic_DNA"/>
</dbReference>
<dbReference type="PANTHER" id="PTHR22642">
    <property type="entry name" value="IMIDAZOLONEPROPIONASE"/>
    <property type="match status" value="1"/>
</dbReference>
<dbReference type="PANTHER" id="PTHR22642:SF2">
    <property type="entry name" value="PROTEIN LONG AFTER FAR-RED 3"/>
    <property type="match status" value="1"/>
</dbReference>
<dbReference type="Gene3D" id="3.20.20.140">
    <property type="entry name" value="Metal-dependent hydrolases"/>
    <property type="match status" value="1"/>
</dbReference>
<evidence type="ECO:0000313" key="2">
    <source>
        <dbReference type="EMBL" id="AXC48992.1"/>
    </source>
</evidence>
<dbReference type="AlphaFoldDB" id="A0A344PHY7"/>
<dbReference type="Pfam" id="PF07969">
    <property type="entry name" value="Amidohydro_3"/>
    <property type="match status" value="1"/>
</dbReference>
<dbReference type="KEGG" id="pars:DRW48_04140"/>
<proteinExistence type="predicted"/>
<dbReference type="RefSeq" id="WP_114075311.1">
    <property type="nucleotide sequence ID" value="NZ_CP030918.1"/>
</dbReference>
<dbReference type="Gene3D" id="3.10.310.70">
    <property type="match status" value="1"/>
</dbReference>